<keyword evidence="4" id="KW-0067">ATP-binding</keyword>
<keyword evidence="2" id="KW-0547">Nucleotide-binding</keyword>
<evidence type="ECO:0000259" key="5">
    <source>
        <dbReference type="PROSITE" id="PS50011"/>
    </source>
</evidence>
<organism evidence="6 7">
    <name type="scientific">Blomia tropicalis</name>
    <name type="common">Mite</name>
    <dbReference type="NCBI Taxonomy" id="40697"/>
    <lineage>
        <taxon>Eukaryota</taxon>
        <taxon>Metazoa</taxon>
        <taxon>Ecdysozoa</taxon>
        <taxon>Arthropoda</taxon>
        <taxon>Chelicerata</taxon>
        <taxon>Arachnida</taxon>
        <taxon>Acari</taxon>
        <taxon>Acariformes</taxon>
        <taxon>Sarcoptiformes</taxon>
        <taxon>Astigmata</taxon>
        <taxon>Glycyphagoidea</taxon>
        <taxon>Echimyopodidae</taxon>
        <taxon>Blomia</taxon>
    </lineage>
</organism>
<reference evidence="6" key="1">
    <citation type="submission" date="2022-12" db="EMBL/GenBank/DDBJ databases">
        <title>Genome assemblies of Blomia tropicalis.</title>
        <authorList>
            <person name="Cui Y."/>
        </authorList>
    </citation>
    <scope>NUCLEOTIDE SEQUENCE</scope>
    <source>
        <tissue evidence="6">Adult mites</tissue>
    </source>
</reference>
<dbReference type="InterPro" id="IPR000719">
    <property type="entry name" value="Prot_kinase_dom"/>
</dbReference>
<dbReference type="Pfam" id="PF00069">
    <property type="entry name" value="Pkinase"/>
    <property type="match status" value="1"/>
</dbReference>
<evidence type="ECO:0000313" key="6">
    <source>
        <dbReference type="EMBL" id="KAJ6220705.1"/>
    </source>
</evidence>
<proteinExistence type="predicted"/>
<dbReference type="InterPro" id="IPR011009">
    <property type="entry name" value="Kinase-like_dom_sf"/>
</dbReference>
<dbReference type="InterPro" id="IPR050339">
    <property type="entry name" value="CC_SR_Kinase"/>
</dbReference>
<dbReference type="PANTHER" id="PTHR11042:SF190">
    <property type="entry name" value="MITOSIS INHIBITOR PROTEIN KINASE MIK1"/>
    <property type="match status" value="1"/>
</dbReference>
<dbReference type="GO" id="GO:0005524">
    <property type="term" value="F:ATP binding"/>
    <property type="evidence" value="ECO:0007669"/>
    <property type="project" value="UniProtKB-KW"/>
</dbReference>
<dbReference type="Gene3D" id="1.10.510.10">
    <property type="entry name" value="Transferase(Phosphotransferase) domain 1"/>
    <property type="match status" value="1"/>
</dbReference>
<dbReference type="SMART" id="SM00220">
    <property type="entry name" value="S_TKc"/>
    <property type="match status" value="1"/>
</dbReference>
<evidence type="ECO:0000256" key="4">
    <source>
        <dbReference type="ARBA" id="ARBA00022840"/>
    </source>
</evidence>
<name>A0A9Q0RNN2_BLOTA</name>
<keyword evidence="1" id="KW-0808">Transferase</keyword>
<gene>
    <name evidence="6" type="ORF">RDWZM_006517</name>
</gene>
<dbReference type="SUPFAM" id="SSF56112">
    <property type="entry name" value="Protein kinase-like (PK-like)"/>
    <property type="match status" value="1"/>
</dbReference>
<dbReference type="Proteomes" id="UP001142055">
    <property type="component" value="Chromosome 2"/>
</dbReference>
<dbReference type="AlphaFoldDB" id="A0A9Q0RNN2"/>
<evidence type="ECO:0000256" key="2">
    <source>
        <dbReference type="ARBA" id="ARBA00022741"/>
    </source>
</evidence>
<dbReference type="PANTHER" id="PTHR11042">
    <property type="entry name" value="EUKARYOTIC TRANSLATION INITIATION FACTOR 2-ALPHA KINASE EIF2-ALPHA KINASE -RELATED"/>
    <property type="match status" value="1"/>
</dbReference>
<evidence type="ECO:0000313" key="7">
    <source>
        <dbReference type="Proteomes" id="UP001142055"/>
    </source>
</evidence>
<evidence type="ECO:0000256" key="1">
    <source>
        <dbReference type="ARBA" id="ARBA00022679"/>
    </source>
</evidence>
<accession>A0A9Q0RNN2</accession>
<comment type="caution">
    <text evidence="6">The sequence shown here is derived from an EMBL/GenBank/DDBJ whole genome shotgun (WGS) entry which is preliminary data.</text>
</comment>
<dbReference type="PROSITE" id="PS50011">
    <property type="entry name" value="PROTEIN_KINASE_DOM"/>
    <property type="match status" value="1"/>
</dbReference>
<evidence type="ECO:0000256" key="3">
    <source>
        <dbReference type="ARBA" id="ARBA00022777"/>
    </source>
</evidence>
<dbReference type="GO" id="GO:0004672">
    <property type="term" value="F:protein kinase activity"/>
    <property type="evidence" value="ECO:0007669"/>
    <property type="project" value="InterPro"/>
</dbReference>
<dbReference type="GO" id="GO:0005634">
    <property type="term" value="C:nucleus"/>
    <property type="evidence" value="ECO:0007669"/>
    <property type="project" value="TreeGrafter"/>
</dbReference>
<dbReference type="EMBL" id="JAPWDV010000002">
    <property type="protein sequence ID" value="KAJ6220705.1"/>
    <property type="molecule type" value="Genomic_DNA"/>
</dbReference>
<protein>
    <recommendedName>
        <fullName evidence="5">Protein kinase domain-containing protein</fullName>
    </recommendedName>
</protein>
<keyword evidence="7" id="KW-1185">Reference proteome</keyword>
<dbReference type="GO" id="GO:0005737">
    <property type="term" value="C:cytoplasm"/>
    <property type="evidence" value="ECO:0007669"/>
    <property type="project" value="TreeGrafter"/>
</dbReference>
<dbReference type="Gene3D" id="3.30.200.20">
    <property type="entry name" value="Phosphorylase Kinase, domain 1"/>
    <property type="match status" value="1"/>
</dbReference>
<feature type="domain" description="Protein kinase" evidence="5">
    <location>
        <begin position="113"/>
        <end position="419"/>
    </location>
</feature>
<sequence>MSPGKSSTISETTALKLTKFWQKSFHNIRKGFGNKTDDYDQQQSKTKSNWFKLGKKTNHSFALIDESAEKLLYEASIYEPIRNALNQSIEGLKNTEFFLDPRYEIQFEDKFKLKNIQLIAVGSFGKVFIGTETVKSAEEDTNEETNNNNKKFAIKIMSAPHISLRRLKAWEIMVQREIHYMDKLRHDDIVDLKDVLYLPSHSDEKEHWRPLMERAHVAIKMEYLNTTLADMYRNGPFNLYAIHNCALQISSALEHMHKHGVVHHDVKPYNIMATEPLTNRTDRNSMLACCHYKLIDFGMVKDYGQSNGRNVMDSSFIRNGTPFYWSKEKSANSKPYNPFKADVYALGISLLEAHLGMVKFMSMKEQAIDEQCELSDMVFKYWLDNRMKMEHVECLDIIHYMLKPESERPQMNEVNRDFRSTRSLAYSGIRRDF</sequence>
<keyword evidence="3" id="KW-0418">Kinase</keyword>